<keyword evidence="2" id="KW-0479">Metal-binding</keyword>
<feature type="compositionally biased region" description="Basic and acidic residues" evidence="10">
    <location>
        <begin position="1033"/>
        <end position="1049"/>
    </location>
</feature>
<dbReference type="Gene3D" id="2.60.40.150">
    <property type="entry name" value="C2 domain"/>
    <property type="match status" value="2"/>
</dbReference>
<dbReference type="PROSITE" id="PS50106">
    <property type="entry name" value="PDZ"/>
    <property type="match status" value="1"/>
</dbReference>
<evidence type="ECO:0000256" key="10">
    <source>
        <dbReference type="SAM" id="MobiDB-lite"/>
    </source>
</evidence>
<feature type="compositionally biased region" description="Basic residues" evidence="10">
    <location>
        <begin position="418"/>
        <end position="430"/>
    </location>
</feature>
<feature type="compositionally biased region" description="Acidic residues" evidence="10">
    <location>
        <begin position="448"/>
        <end position="458"/>
    </location>
</feature>
<dbReference type="Gene3D" id="2.30.42.10">
    <property type="match status" value="1"/>
</dbReference>
<dbReference type="GO" id="GO:0048167">
    <property type="term" value="P:regulation of synaptic plasticity"/>
    <property type="evidence" value="ECO:0007669"/>
    <property type="project" value="TreeGrafter"/>
</dbReference>
<proteinExistence type="predicted"/>
<dbReference type="GO" id="GO:0048788">
    <property type="term" value="C:cytoskeleton of presynaptic active zone"/>
    <property type="evidence" value="ECO:0007669"/>
    <property type="project" value="TreeGrafter"/>
</dbReference>
<feature type="compositionally biased region" description="Basic residues" evidence="10">
    <location>
        <begin position="276"/>
        <end position="287"/>
    </location>
</feature>
<accession>A0A091F0V2</accession>
<evidence type="ECO:0000256" key="4">
    <source>
        <dbReference type="ARBA" id="ARBA00022771"/>
    </source>
</evidence>
<dbReference type="FunFam" id="2.60.40.150:FF:000001">
    <property type="entry name" value="Regulating synaptic membrane exocytosis 3, isoform CRA_a"/>
    <property type="match status" value="1"/>
</dbReference>
<feature type="compositionally biased region" description="Low complexity" evidence="10">
    <location>
        <begin position="125"/>
        <end position="140"/>
    </location>
</feature>
<feature type="region of interest" description="Disordered" evidence="10">
    <location>
        <begin position="397"/>
        <end position="458"/>
    </location>
</feature>
<feature type="compositionally biased region" description="Basic and acidic residues" evidence="10">
    <location>
        <begin position="106"/>
        <end position="119"/>
    </location>
</feature>
<keyword evidence="15" id="KW-1185">Reference proteome</keyword>
<feature type="domain" description="FYVE-type" evidence="13">
    <location>
        <begin position="15"/>
        <end position="71"/>
    </location>
</feature>
<feature type="region of interest" description="Disordered" evidence="10">
    <location>
        <begin position="82"/>
        <end position="380"/>
    </location>
</feature>
<dbReference type="SUPFAM" id="SSF49562">
    <property type="entry name" value="C2 domain (Calcium/lipid-binding domain, CaLB)"/>
    <property type="match status" value="2"/>
</dbReference>
<feature type="non-terminal residue" evidence="14">
    <location>
        <position position="1"/>
    </location>
</feature>
<feature type="region of interest" description="Disordered" evidence="10">
    <location>
        <begin position="1239"/>
        <end position="1299"/>
    </location>
</feature>
<dbReference type="InterPro" id="IPR017455">
    <property type="entry name" value="Znf_FYVE-rel"/>
</dbReference>
<dbReference type="PROSITE" id="PS50178">
    <property type="entry name" value="ZF_FYVE"/>
    <property type="match status" value="1"/>
</dbReference>
<dbReference type="Pfam" id="PF22601">
    <property type="entry name" value="RIM2a_ZnF"/>
    <property type="match status" value="1"/>
</dbReference>
<feature type="compositionally biased region" description="Low complexity" evidence="10">
    <location>
        <begin position="603"/>
        <end position="619"/>
    </location>
</feature>
<dbReference type="InterPro" id="IPR001478">
    <property type="entry name" value="PDZ"/>
</dbReference>
<evidence type="ECO:0000313" key="14">
    <source>
        <dbReference type="EMBL" id="KFO62164.1"/>
    </source>
</evidence>
<organism evidence="14 15">
    <name type="scientific">Corvus brachyrhynchos</name>
    <name type="common">American crow</name>
    <dbReference type="NCBI Taxonomy" id="85066"/>
    <lineage>
        <taxon>Eukaryota</taxon>
        <taxon>Metazoa</taxon>
        <taxon>Chordata</taxon>
        <taxon>Craniata</taxon>
        <taxon>Vertebrata</taxon>
        <taxon>Euteleostomi</taxon>
        <taxon>Archelosauria</taxon>
        <taxon>Archosauria</taxon>
        <taxon>Dinosauria</taxon>
        <taxon>Saurischia</taxon>
        <taxon>Theropoda</taxon>
        <taxon>Coelurosauria</taxon>
        <taxon>Aves</taxon>
        <taxon>Neognathae</taxon>
        <taxon>Neoaves</taxon>
        <taxon>Telluraves</taxon>
        <taxon>Australaves</taxon>
        <taxon>Passeriformes</taxon>
        <taxon>Corvoidea</taxon>
        <taxon>Corvidae</taxon>
        <taxon>Corvus</taxon>
    </lineage>
</organism>
<dbReference type="GO" id="GO:2000300">
    <property type="term" value="P:regulation of synaptic vesicle exocytosis"/>
    <property type="evidence" value="ECO:0007669"/>
    <property type="project" value="TreeGrafter"/>
</dbReference>
<dbReference type="GO" id="GO:0050806">
    <property type="term" value="P:positive regulation of synaptic transmission"/>
    <property type="evidence" value="ECO:0007669"/>
    <property type="project" value="TreeGrafter"/>
</dbReference>
<dbReference type="PROSITE" id="PS50004">
    <property type="entry name" value="C2"/>
    <property type="match status" value="2"/>
</dbReference>
<dbReference type="InterPro" id="IPR011011">
    <property type="entry name" value="Znf_FYVE_PHD"/>
</dbReference>
<feature type="domain" description="PDZ" evidence="12">
    <location>
        <begin position="508"/>
        <end position="594"/>
    </location>
</feature>
<evidence type="ECO:0000256" key="3">
    <source>
        <dbReference type="ARBA" id="ARBA00022737"/>
    </source>
</evidence>
<dbReference type="EMBL" id="KK719242">
    <property type="protein sequence ID" value="KFO62164.1"/>
    <property type="molecule type" value="Genomic_DNA"/>
</dbReference>
<keyword evidence="5" id="KW-0221">Differentiation</keyword>
<dbReference type="Gene3D" id="3.30.40.10">
    <property type="entry name" value="Zinc/RING finger domain, C3HC4 (zinc finger)"/>
    <property type="match status" value="1"/>
</dbReference>
<dbReference type="FunFam" id="2.30.42.10:FF:000003">
    <property type="entry name" value="Regulating synaptic membrane exocytosis protein 1, putative"/>
    <property type="match status" value="1"/>
</dbReference>
<evidence type="ECO:0000256" key="7">
    <source>
        <dbReference type="ARBA" id="ARBA00023018"/>
    </source>
</evidence>
<dbReference type="InterPro" id="IPR036034">
    <property type="entry name" value="PDZ_sf"/>
</dbReference>
<dbReference type="Proteomes" id="UP000052976">
    <property type="component" value="Unassembled WGS sequence"/>
</dbReference>
<dbReference type="Pfam" id="PF00595">
    <property type="entry name" value="PDZ"/>
    <property type="match status" value="1"/>
</dbReference>
<sequence length="1597" mass="178915">RKIGEEARRYQGEHKDDAPTCGICHKTKFADGCGHLCSYCRTKFCARCGGRVSLRSNNVMWVCNLCRKQQEILTKSGAWFFGSGPQPSPSQDGTLSDTATGASSDAPREKKARLQERSRSQTPLSTAAASSQEISSSSVQSDRRKGAEVSQPAMGPDQKQASRSRSEPPKERKKAVLVSDQNGKGVKSERKRVPKSSLQKEGATDDRERKERHEGRRLEKGKSQDYPDLPEKLEEGQVPDDEKQRKEDEYHTRYRSDPNLARYPVKPHPEEQQMRMHAKVSKARHERRHSDVALPHTEMEEAEVPENKLGKRSQLQGTQDRKSLVETQRSYSIDRTGDVRISVSKQLTNHSPPTPRHSPVPIEHVEYKNHDSFIKQSRLDPSSAILMRKAKREKMETMLRNDSLSSDQSESVRPSPPKPHRAKRGGKKRQMSVSSSEEEGASTPEYTSCEDVEIESESVSEKGDLDYYWLDPATWHSRETSPISSHPVTWQPSKEGDRLIGRVILNKRTTMPKESGALLGLKVVGGKMTELGRLGAFITKVKKGSLADVVGHLRAGDEVLEWNGKPLPGATNEEVYNIILESKSEPQVEIIVSRPIGDIPRIPETSHPPLESSSSSFESQKMERPSISVISPTSPGALRDAPQVLPGQLSVKLWYDKVGHQLIVNVLQATDLPPRVDGRPRNPYVKMYFLPDRSDKSKRRTKTVKKSLEPKWNQTFLYSHVHRRDFRERMLEITVWDQPRVQEEESEFLGEILIELETALLDDEPHWYKLQTHDESSLPLPQPSPFMPRRHVHGGESTSKKLQRSRPISDSDISDFDVDDAIGVVPPVGYRSSTRESKSTTLTVPEQQRTTTHHRSRSVSPHRGDDQGRPRSRLPNVPLQRSLDEIHQMRRSRSPTRHHDASRTPIDYRSREMDSQYLSDQESELLMLPRAKRGRSAECLHTIRSSVRHYKTLPPKMPLLANGTHWNLYSSTLPACAKTKSVIRQDISLLHDCLNSRISKFGDDLLVSELQPSLDRARSASTNCLRPDTSLHSPERERGRWSPSLERRRPTSPRIHIQHASPEDDRQSRKVERYSSQKQTRKGPAAETERGLLPCLSRRGLPPPRTTEQPVIRGKHHARSRSSEQASVRPLCPVHHLASGGSAPPSPLLTRTHQQGSPTQSPPADTSFSSRRGRQLPQVPVRSGSTEQASLVVEERTRQMKMKVHRYNQTSGSGSSQEHEREQYTKYNIQTDQYRSCDNVSAKSSDSDVSDVSAISRTSSASRLSSTSFMSEQSERPRGRISTFTPKMQGRRMGTSGRITKSTSVSGEIYKLEHIDGSQSDTAVGMVGTGGKKRRSSFSAKVVAIVSRRSRSTSQLSQTEAGSKKLKSTIQRSTETGMAAEMRSRMVRQPSRESTDGSINSYSSEGNLIFPGVRLGADSQFSDFLDGLGPAQLVGRQTLATPAMGDIQIGMVDKKGQLEVEVIRARGLTQKPGSKSTPAPYVKVYLLENGACIAKKKTRIARKTLDPLYQQTLVFEESPQGKVLQVIVWGDYGRMDHKCFMGVAQILLEELDLSSVVIGWYKLFPPSSLVDPTLTPLTRRASQSSLESSTGPPCIRS</sequence>
<feature type="non-terminal residue" evidence="14">
    <location>
        <position position="1597"/>
    </location>
</feature>
<dbReference type="FunFam" id="2.60.40.150:FF:000003">
    <property type="entry name" value="Regulating synaptic membrane exocytosis protein 2"/>
    <property type="match status" value="1"/>
</dbReference>
<feature type="compositionally biased region" description="Basic and acidic residues" evidence="10">
    <location>
        <begin position="1061"/>
        <end position="1075"/>
    </location>
</feature>
<dbReference type="GO" id="GO:0044325">
    <property type="term" value="F:transmembrane transporter binding"/>
    <property type="evidence" value="ECO:0007669"/>
    <property type="project" value="TreeGrafter"/>
</dbReference>
<feature type="compositionally biased region" description="Polar residues" evidence="10">
    <location>
        <begin position="1207"/>
        <end position="1216"/>
    </location>
</feature>
<dbReference type="CDD" id="cd06714">
    <property type="entry name" value="PDZ_RIM-like"/>
    <property type="match status" value="1"/>
</dbReference>
<feature type="compositionally biased region" description="Basic and acidic residues" evidence="10">
    <location>
        <begin position="363"/>
        <end position="373"/>
    </location>
</feature>
<dbReference type="GO" id="GO:0030154">
    <property type="term" value="P:cell differentiation"/>
    <property type="evidence" value="ECO:0007669"/>
    <property type="project" value="UniProtKB-KW"/>
</dbReference>
<feature type="region of interest" description="Disordered" evidence="10">
    <location>
        <begin position="601"/>
        <end position="625"/>
    </location>
</feature>
<dbReference type="SUPFAM" id="SSF57903">
    <property type="entry name" value="FYVE/PHD zinc finger"/>
    <property type="match status" value="1"/>
</dbReference>
<gene>
    <name evidence="14" type="ORF">N302_02537</name>
</gene>
<dbReference type="InterPro" id="IPR039032">
    <property type="entry name" value="Rim-like"/>
</dbReference>
<feature type="compositionally biased region" description="Basic and acidic residues" evidence="10">
    <location>
        <begin position="897"/>
        <end position="908"/>
    </location>
</feature>
<keyword evidence="3" id="KW-0677">Repeat</keyword>
<feature type="compositionally biased region" description="Polar residues" evidence="10">
    <location>
        <begin position="839"/>
        <end position="850"/>
    </location>
</feature>
<dbReference type="InterPro" id="IPR054386">
    <property type="entry name" value="RIM_Znf"/>
</dbReference>
<dbReference type="CDD" id="cd04028">
    <property type="entry name" value="C2B_RIM1alpha"/>
    <property type="match status" value="1"/>
</dbReference>
<feature type="compositionally biased region" description="Low complexity" evidence="10">
    <location>
        <begin position="1250"/>
        <end position="1271"/>
    </location>
</feature>
<dbReference type="SMART" id="SM00239">
    <property type="entry name" value="C2"/>
    <property type="match status" value="2"/>
</dbReference>
<reference evidence="14 15" key="1">
    <citation type="submission" date="2014-04" db="EMBL/GenBank/DDBJ databases">
        <title>Genome evolution of avian class.</title>
        <authorList>
            <person name="Zhang G."/>
            <person name="Li C."/>
        </authorList>
    </citation>
    <scope>NUCLEOTIDE SEQUENCE [LARGE SCALE GENOMIC DNA]</scope>
    <source>
        <strain evidence="14">BGI_N302</strain>
    </source>
</reference>
<dbReference type="GO" id="GO:0031267">
    <property type="term" value="F:small GTPase binding"/>
    <property type="evidence" value="ECO:0007669"/>
    <property type="project" value="InterPro"/>
</dbReference>
<dbReference type="CDD" id="cd04031">
    <property type="entry name" value="C2A_RIM1alpha"/>
    <property type="match status" value="1"/>
</dbReference>
<feature type="region of interest" description="Disordered" evidence="10">
    <location>
        <begin position="1016"/>
        <end position="1222"/>
    </location>
</feature>
<keyword evidence="7" id="KW-0770">Synapse</keyword>
<dbReference type="GO" id="GO:0048791">
    <property type="term" value="P:calcium ion-regulated exocytosis of neurotransmitter"/>
    <property type="evidence" value="ECO:0007669"/>
    <property type="project" value="TreeGrafter"/>
</dbReference>
<dbReference type="GO" id="GO:0008270">
    <property type="term" value="F:zinc ion binding"/>
    <property type="evidence" value="ECO:0007669"/>
    <property type="project" value="UniProtKB-KW"/>
</dbReference>
<dbReference type="Pfam" id="PF00168">
    <property type="entry name" value="C2"/>
    <property type="match status" value="2"/>
</dbReference>
<evidence type="ECO:0000313" key="15">
    <source>
        <dbReference type="Proteomes" id="UP000052976"/>
    </source>
</evidence>
<keyword evidence="6" id="KW-0862">Zinc</keyword>
<comment type="subcellular location">
    <subcellularLocation>
        <location evidence="8">Synapse</location>
    </subcellularLocation>
</comment>
<dbReference type="GO" id="GO:0042734">
    <property type="term" value="C:presynaptic membrane"/>
    <property type="evidence" value="ECO:0007669"/>
    <property type="project" value="TreeGrafter"/>
</dbReference>
<protein>
    <submittedName>
        <fullName evidence="14">Regulating synaptic membrane exocytosis protein 1</fullName>
    </submittedName>
</protein>
<dbReference type="InterPro" id="IPR013083">
    <property type="entry name" value="Znf_RING/FYVE/PHD"/>
</dbReference>
<dbReference type="InterPro" id="IPR035892">
    <property type="entry name" value="C2_domain_sf"/>
</dbReference>
<dbReference type="FunFam" id="3.30.40.10:FF:000567">
    <property type="entry name" value="Regulating synaptic membrane exocytosis 1"/>
    <property type="match status" value="1"/>
</dbReference>
<keyword evidence="1" id="KW-0597">Phosphoprotein</keyword>
<evidence type="ECO:0000256" key="1">
    <source>
        <dbReference type="ARBA" id="ARBA00022553"/>
    </source>
</evidence>
<dbReference type="GO" id="GO:0042391">
    <property type="term" value="P:regulation of membrane potential"/>
    <property type="evidence" value="ECO:0007669"/>
    <property type="project" value="TreeGrafter"/>
</dbReference>
<evidence type="ECO:0000256" key="9">
    <source>
        <dbReference type="PROSITE-ProRule" id="PRU00091"/>
    </source>
</evidence>
<feature type="domain" description="C2" evidence="11">
    <location>
        <begin position="1443"/>
        <end position="1561"/>
    </location>
</feature>
<dbReference type="PANTHER" id="PTHR12157">
    <property type="entry name" value="REGULATING SYNAPTIC MEMBRANE EXOCYTOSIS PROTEIN"/>
    <property type="match status" value="1"/>
</dbReference>
<feature type="compositionally biased region" description="Polar residues" evidence="10">
    <location>
        <begin position="1149"/>
        <end position="1170"/>
    </location>
</feature>
<feature type="compositionally biased region" description="Polar residues" evidence="10">
    <location>
        <begin position="89"/>
        <end position="103"/>
    </location>
</feature>
<dbReference type="SUPFAM" id="SSF50156">
    <property type="entry name" value="PDZ domain-like"/>
    <property type="match status" value="1"/>
</dbReference>
<feature type="compositionally biased region" description="Basic and acidic residues" evidence="10">
    <location>
        <begin position="202"/>
        <end position="256"/>
    </location>
</feature>
<feature type="region of interest" description="Disordered" evidence="10">
    <location>
        <begin position="1349"/>
        <end position="1400"/>
    </location>
</feature>
<evidence type="ECO:0000256" key="2">
    <source>
        <dbReference type="ARBA" id="ARBA00022723"/>
    </source>
</evidence>
<evidence type="ECO:0000259" key="13">
    <source>
        <dbReference type="PROSITE" id="PS50178"/>
    </source>
</evidence>
<evidence type="ECO:0000256" key="5">
    <source>
        <dbReference type="ARBA" id="ARBA00022782"/>
    </source>
</evidence>
<evidence type="ECO:0000256" key="6">
    <source>
        <dbReference type="ARBA" id="ARBA00022833"/>
    </source>
</evidence>
<feature type="domain" description="C2" evidence="11">
    <location>
        <begin position="645"/>
        <end position="768"/>
    </location>
</feature>
<evidence type="ECO:0000259" key="11">
    <source>
        <dbReference type="PROSITE" id="PS50004"/>
    </source>
</evidence>
<dbReference type="PANTHER" id="PTHR12157:SF18">
    <property type="entry name" value="REGULATING SYNAPTIC MEMBRANE EXOCYTOSIS PROTEIN 1"/>
    <property type="match status" value="1"/>
</dbReference>
<keyword evidence="4 9" id="KW-0863">Zinc-finger</keyword>
<dbReference type="SMART" id="SM00228">
    <property type="entry name" value="PDZ"/>
    <property type="match status" value="1"/>
</dbReference>
<evidence type="ECO:0000256" key="8">
    <source>
        <dbReference type="ARBA" id="ARBA00034103"/>
    </source>
</evidence>
<evidence type="ECO:0000259" key="12">
    <source>
        <dbReference type="PROSITE" id="PS50106"/>
    </source>
</evidence>
<name>A0A091F0V2_CORBR</name>
<feature type="compositionally biased region" description="Polar residues" evidence="10">
    <location>
        <begin position="400"/>
        <end position="412"/>
    </location>
</feature>
<dbReference type="InterPro" id="IPR000008">
    <property type="entry name" value="C2_dom"/>
</dbReference>
<dbReference type="STRING" id="85066.A0A091F0V2"/>
<feature type="region of interest" description="Disordered" evidence="10">
    <location>
        <begin position="773"/>
        <end position="908"/>
    </location>
</feature>